<name>A0A9W7A1V5_9STRA</name>
<keyword evidence="1" id="KW-0378">Hydrolase</keyword>
<accession>A0A9W7A1V5</accession>
<evidence type="ECO:0000256" key="2">
    <source>
        <dbReference type="SAM" id="MobiDB-lite"/>
    </source>
</evidence>
<dbReference type="InterPro" id="IPR049492">
    <property type="entry name" value="BD-FAE-like_dom"/>
</dbReference>
<evidence type="ECO:0000313" key="4">
    <source>
        <dbReference type="EMBL" id="GMH62536.1"/>
    </source>
</evidence>
<keyword evidence="5" id="KW-1185">Reference proteome</keyword>
<protein>
    <recommendedName>
        <fullName evidence="3">BD-FAE-like domain-containing protein</fullName>
    </recommendedName>
</protein>
<gene>
    <name evidence="4" type="ORF">TrLO_g2983</name>
</gene>
<evidence type="ECO:0000256" key="1">
    <source>
        <dbReference type="ARBA" id="ARBA00022801"/>
    </source>
</evidence>
<dbReference type="OrthoDB" id="6495301at2759"/>
<feature type="region of interest" description="Disordered" evidence="2">
    <location>
        <begin position="1"/>
        <end position="22"/>
    </location>
</feature>
<dbReference type="Pfam" id="PF20434">
    <property type="entry name" value="BD-FAE"/>
    <property type="match status" value="1"/>
</dbReference>
<dbReference type="Proteomes" id="UP001165122">
    <property type="component" value="Unassembled WGS sequence"/>
</dbReference>
<dbReference type="Gene3D" id="3.40.50.1820">
    <property type="entry name" value="alpha/beta hydrolase"/>
    <property type="match status" value="1"/>
</dbReference>
<dbReference type="EMBL" id="BRXW01000518">
    <property type="protein sequence ID" value="GMH62536.1"/>
    <property type="molecule type" value="Genomic_DNA"/>
</dbReference>
<sequence>MESHLPPPPPAKEKASSMPSPSALDSTLIKLLQLAANPGSNPKWDTITIVNDTPIRRLMNVPYSPPISADPMQKLDIYFPPTHPAVNLPSNLTFLPTHSPPNPLPVLVHIHGGGWARGGKATWAHGAPSICKALCAQGVIAISVGYRLGTYPHFVDDAAMAVGWVRENIASLGGDVNNVYLSGHSAGAHIASLMTVRHERFLKPHNVPPSFIKGLMLISGVYNLFAPLSKALLDVKNKGFVLLYVLPSFGLDRTLRREASPLILLEPDTDVGLAGKVAMAAGAKGWSVPSLQSWSADPAEVEKERGLNKYAAEGLTLNQTELPPCLVFNCQFDVGLQSDGEKMSKALSKYTECRYVYVEKADHGSVCWTAKTHKEMVDFMFKIYKS</sequence>
<reference evidence="5" key="1">
    <citation type="journal article" date="2023" name="Commun. Biol.">
        <title>Genome analysis of Parmales, the sister group of diatoms, reveals the evolutionary specialization of diatoms from phago-mixotrophs to photoautotrophs.</title>
        <authorList>
            <person name="Ban H."/>
            <person name="Sato S."/>
            <person name="Yoshikawa S."/>
            <person name="Yamada K."/>
            <person name="Nakamura Y."/>
            <person name="Ichinomiya M."/>
            <person name="Sato N."/>
            <person name="Blanc-Mathieu R."/>
            <person name="Endo H."/>
            <person name="Kuwata A."/>
            <person name="Ogata H."/>
        </authorList>
    </citation>
    <scope>NUCLEOTIDE SEQUENCE [LARGE SCALE GENOMIC DNA]</scope>
    <source>
        <strain evidence="5">NIES 3700</strain>
    </source>
</reference>
<feature type="domain" description="BD-FAE-like" evidence="3">
    <location>
        <begin position="102"/>
        <end position="199"/>
    </location>
</feature>
<organism evidence="4 5">
    <name type="scientific">Triparma laevis f. longispina</name>
    <dbReference type="NCBI Taxonomy" id="1714387"/>
    <lineage>
        <taxon>Eukaryota</taxon>
        <taxon>Sar</taxon>
        <taxon>Stramenopiles</taxon>
        <taxon>Ochrophyta</taxon>
        <taxon>Bolidophyceae</taxon>
        <taxon>Parmales</taxon>
        <taxon>Triparmaceae</taxon>
        <taxon>Triparma</taxon>
    </lineage>
</organism>
<dbReference type="PANTHER" id="PTHR48081:SF33">
    <property type="entry name" value="KYNURENINE FORMAMIDASE"/>
    <property type="match status" value="1"/>
</dbReference>
<proteinExistence type="predicted"/>
<dbReference type="GO" id="GO:0016787">
    <property type="term" value="F:hydrolase activity"/>
    <property type="evidence" value="ECO:0007669"/>
    <property type="project" value="UniProtKB-KW"/>
</dbReference>
<comment type="caution">
    <text evidence="4">The sequence shown here is derived from an EMBL/GenBank/DDBJ whole genome shotgun (WGS) entry which is preliminary data.</text>
</comment>
<evidence type="ECO:0000259" key="3">
    <source>
        <dbReference type="Pfam" id="PF20434"/>
    </source>
</evidence>
<feature type="compositionally biased region" description="Pro residues" evidence="2">
    <location>
        <begin position="1"/>
        <end position="10"/>
    </location>
</feature>
<evidence type="ECO:0000313" key="5">
    <source>
        <dbReference type="Proteomes" id="UP001165122"/>
    </source>
</evidence>
<dbReference type="InterPro" id="IPR050300">
    <property type="entry name" value="GDXG_lipolytic_enzyme"/>
</dbReference>
<dbReference type="InterPro" id="IPR029058">
    <property type="entry name" value="AB_hydrolase_fold"/>
</dbReference>
<dbReference type="SUPFAM" id="SSF53474">
    <property type="entry name" value="alpha/beta-Hydrolases"/>
    <property type="match status" value="1"/>
</dbReference>
<dbReference type="PANTHER" id="PTHR48081">
    <property type="entry name" value="AB HYDROLASE SUPERFAMILY PROTEIN C4A8.06C"/>
    <property type="match status" value="1"/>
</dbReference>
<dbReference type="AlphaFoldDB" id="A0A9W7A1V5"/>